<evidence type="ECO:0000313" key="2">
    <source>
        <dbReference type="Proteomes" id="UP000785679"/>
    </source>
</evidence>
<name>A0A8J8NVG6_HALGN</name>
<comment type="caution">
    <text evidence="1">The sequence shown here is derived from an EMBL/GenBank/DDBJ whole genome shotgun (WGS) entry which is preliminary data.</text>
</comment>
<organism evidence="1 2">
    <name type="scientific">Halteria grandinella</name>
    <dbReference type="NCBI Taxonomy" id="5974"/>
    <lineage>
        <taxon>Eukaryota</taxon>
        <taxon>Sar</taxon>
        <taxon>Alveolata</taxon>
        <taxon>Ciliophora</taxon>
        <taxon>Intramacronucleata</taxon>
        <taxon>Spirotrichea</taxon>
        <taxon>Stichotrichia</taxon>
        <taxon>Sporadotrichida</taxon>
        <taxon>Halteriidae</taxon>
        <taxon>Halteria</taxon>
    </lineage>
</organism>
<accession>A0A8J8NVG6</accession>
<protein>
    <submittedName>
        <fullName evidence="1">Uncharacterized protein</fullName>
    </submittedName>
</protein>
<gene>
    <name evidence="1" type="ORF">FGO68_gene6220</name>
</gene>
<keyword evidence="2" id="KW-1185">Reference proteome</keyword>
<sequence length="79" mass="9294">MLEQGLAYADTHRMTFYEIDFSSEPKVLIDQILNQCISTKVENIEFNHRTADLNSKSQITNQIEGGVFWRIWSYFRTGF</sequence>
<dbReference type="Proteomes" id="UP000785679">
    <property type="component" value="Unassembled WGS sequence"/>
</dbReference>
<dbReference type="AlphaFoldDB" id="A0A8J8NVG6"/>
<dbReference type="EMBL" id="RRYP01006877">
    <property type="protein sequence ID" value="TNV80906.1"/>
    <property type="molecule type" value="Genomic_DNA"/>
</dbReference>
<reference evidence="1" key="1">
    <citation type="submission" date="2019-06" db="EMBL/GenBank/DDBJ databases">
        <authorList>
            <person name="Zheng W."/>
        </authorList>
    </citation>
    <scope>NUCLEOTIDE SEQUENCE</scope>
    <source>
        <strain evidence="1">QDHG01</strain>
    </source>
</reference>
<proteinExistence type="predicted"/>
<evidence type="ECO:0000313" key="1">
    <source>
        <dbReference type="EMBL" id="TNV80906.1"/>
    </source>
</evidence>